<evidence type="ECO:0000256" key="1">
    <source>
        <dbReference type="ARBA" id="ARBA00004141"/>
    </source>
</evidence>
<comment type="caution">
    <text evidence="17">The sequence shown here is derived from an EMBL/GenBank/DDBJ whole genome shotgun (WGS) entry which is preliminary data.</text>
</comment>
<keyword evidence="10" id="KW-0443">Lipid metabolism</keyword>
<comment type="subcellular location">
    <subcellularLocation>
        <location evidence="1">Membrane</location>
        <topology evidence="1">Multi-pass membrane protein</topology>
    </subcellularLocation>
</comment>
<evidence type="ECO:0000256" key="4">
    <source>
        <dbReference type="ARBA" id="ARBA00013170"/>
    </source>
</evidence>
<keyword evidence="13" id="KW-1208">Phospholipid metabolism</keyword>
<dbReference type="Gene3D" id="1.20.120.1760">
    <property type="match status" value="1"/>
</dbReference>
<feature type="transmembrane region" description="Helical" evidence="16">
    <location>
        <begin position="132"/>
        <end position="157"/>
    </location>
</feature>
<evidence type="ECO:0000256" key="14">
    <source>
        <dbReference type="ARBA" id="ARBA00048586"/>
    </source>
</evidence>
<evidence type="ECO:0000256" key="10">
    <source>
        <dbReference type="ARBA" id="ARBA00023098"/>
    </source>
</evidence>
<dbReference type="InterPro" id="IPR050324">
    <property type="entry name" value="CDP-alcohol_PTase-I"/>
</dbReference>
<evidence type="ECO:0000313" key="18">
    <source>
        <dbReference type="Proteomes" id="UP000253307"/>
    </source>
</evidence>
<keyword evidence="12" id="KW-0594">Phospholipid biosynthesis</keyword>
<dbReference type="InterPro" id="IPR000462">
    <property type="entry name" value="CDP-OH_P_trans"/>
</dbReference>
<protein>
    <recommendedName>
        <fullName evidence="5">CDP-diacylglycerol--glycerol-3-phosphate 3-phosphatidyltransferase</fullName>
        <ecNumber evidence="4">2.7.8.5</ecNumber>
    </recommendedName>
</protein>
<evidence type="ECO:0000256" key="6">
    <source>
        <dbReference type="ARBA" id="ARBA00022516"/>
    </source>
</evidence>
<evidence type="ECO:0000256" key="11">
    <source>
        <dbReference type="ARBA" id="ARBA00023136"/>
    </source>
</evidence>
<dbReference type="PROSITE" id="PS00379">
    <property type="entry name" value="CDP_ALCOHOL_P_TRANSF"/>
    <property type="match status" value="1"/>
</dbReference>
<dbReference type="InterPro" id="IPR048254">
    <property type="entry name" value="CDP_ALCOHOL_P_TRANSF_CS"/>
</dbReference>
<feature type="transmembrane region" description="Helical" evidence="16">
    <location>
        <begin position="7"/>
        <end position="25"/>
    </location>
</feature>
<name>A0A368BV12_9GAMM</name>
<dbReference type="InterPro" id="IPR004570">
    <property type="entry name" value="Phosphatidylglycerol_P_synth"/>
</dbReference>
<dbReference type="GO" id="GO:0008444">
    <property type="term" value="F:CDP-diacylglycerol-glycerol-3-phosphate 3-phosphatidyltransferase activity"/>
    <property type="evidence" value="ECO:0007669"/>
    <property type="project" value="UniProtKB-EC"/>
</dbReference>
<comment type="catalytic activity">
    <reaction evidence="14">
        <text>a CDP-1,2-diacyl-sn-glycerol + sn-glycerol 3-phosphate = a 1,2-diacyl-sn-glycero-3-phospho-(1'-sn-glycero-3'-phosphate) + CMP + H(+)</text>
        <dbReference type="Rhea" id="RHEA:12593"/>
        <dbReference type="ChEBI" id="CHEBI:15378"/>
        <dbReference type="ChEBI" id="CHEBI:57597"/>
        <dbReference type="ChEBI" id="CHEBI:58332"/>
        <dbReference type="ChEBI" id="CHEBI:60110"/>
        <dbReference type="ChEBI" id="CHEBI:60377"/>
        <dbReference type="EC" id="2.7.8.5"/>
    </reaction>
</comment>
<evidence type="ECO:0000256" key="13">
    <source>
        <dbReference type="ARBA" id="ARBA00023264"/>
    </source>
</evidence>
<evidence type="ECO:0000313" key="17">
    <source>
        <dbReference type="EMBL" id="RCL41123.1"/>
    </source>
</evidence>
<evidence type="ECO:0000256" key="12">
    <source>
        <dbReference type="ARBA" id="ARBA00023209"/>
    </source>
</evidence>
<evidence type="ECO:0000256" key="5">
    <source>
        <dbReference type="ARBA" id="ARBA00014944"/>
    </source>
</evidence>
<dbReference type="InterPro" id="IPR043130">
    <property type="entry name" value="CDP-OH_PTrfase_TM_dom"/>
</dbReference>
<dbReference type="AlphaFoldDB" id="A0A368BV12"/>
<keyword evidence="11 16" id="KW-0472">Membrane</keyword>
<sequence length="182" mass="20705">MKNFIMNLTYFRIISGPLIFCFSAFLDAFLLSFWIFIFAAITDYLDGILARRFNLESDLGKILDPIADKILLVSSLFAIMIIANASFLNLVCLIIIIREFWVSGLREFSAKRFSDDITKVTYLAKIKTAVQFIGIATFFLTFAIQFQLGIFLSNFVLFMSMLITVKTGLDYTKNVLGHIKVS</sequence>
<keyword evidence="8 16" id="KW-0812">Transmembrane</keyword>
<dbReference type="GO" id="GO:0016020">
    <property type="term" value="C:membrane"/>
    <property type="evidence" value="ECO:0007669"/>
    <property type="project" value="UniProtKB-SubCell"/>
</dbReference>
<dbReference type="PANTHER" id="PTHR14269:SF11">
    <property type="entry name" value="CDP-DIACYLGLYCEROL--GLYCEROL-3-PHOSPHATE 3-PHOSPHATIDYLTRANSFERASE"/>
    <property type="match status" value="1"/>
</dbReference>
<accession>A0A368BV12</accession>
<dbReference type="EMBL" id="QOPE01000015">
    <property type="protein sequence ID" value="RCL41123.1"/>
    <property type="molecule type" value="Genomic_DNA"/>
</dbReference>
<proteinExistence type="inferred from homology"/>
<dbReference type="Pfam" id="PF01066">
    <property type="entry name" value="CDP-OH_P_transf"/>
    <property type="match status" value="1"/>
</dbReference>
<dbReference type="EC" id="2.7.8.5" evidence="4"/>
<evidence type="ECO:0000256" key="15">
    <source>
        <dbReference type="RuleBase" id="RU003750"/>
    </source>
</evidence>
<comment type="similarity">
    <text evidence="3 15">Belongs to the CDP-alcohol phosphatidyltransferase class-I family.</text>
</comment>
<keyword evidence="6" id="KW-0444">Lipid biosynthesis</keyword>
<gene>
    <name evidence="17" type="ORF">DBW96_02500</name>
</gene>
<evidence type="ECO:0000256" key="9">
    <source>
        <dbReference type="ARBA" id="ARBA00022989"/>
    </source>
</evidence>
<keyword evidence="7 15" id="KW-0808">Transferase</keyword>
<evidence type="ECO:0000256" key="3">
    <source>
        <dbReference type="ARBA" id="ARBA00010441"/>
    </source>
</evidence>
<dbReference type="Proteomes" id="UP000253307">
    <property type="component" value="Unassembled WGS sequence"/>
</dbReference>
<reference evidence="17 18" key="1">
    <citation type="journal article" date="2018" name="Microbiome">
        <title>Fine metagenomic profile of the Mediterranean stratified and mixed water columns revealed by assembly and recruitment.</title>
        <authorList>
            <person name="Haro-Moreno J.M."/>
            <person name="Lopez-Perez M."/>
            <person name="De La Torre J.R."/>
            <person name="Picazo A."/>
            <person name="Camacho A."/>
            <person name="Rodriguez-Valera F."/>
        </authorList>
    </citation>
    <scope>NUCLEOTIDE SEQUENCE [LARGE SCALE GENOMIC DNA]</scope>
    <source>
        <strain evidence="17">MED-G82</strain>
    </source>
</reference>
<keyword evidence="9 16" id="KW-1133">Transmembrane helix</keyword>
<evidence type="ECO:0000256" key="16">
    <source>
        <dbReference type="SAM" id="Phobius"/>
    </source>
</evidence>
<evidence type="ECO:0000256" key="7">
    <source>
        <dbReference type="ARBA" id="ARBA00022679"/>
    </source>
</evidence>
<organism evidence="17 18">
    <name type="scientific">SAR86 cluster bacterium</name>
    <dbReference type="NCBI Taxonomy" id="2030880"/>
    <lineage>
        <taxon>Bacteria</taxon>
        <taxon>Pseudomonadati</taxon>
        <taxon>Pseudomonadota</taxon>
        <taxon>Gammaproteobacteria</taxon>
        <taxon>SAR86 cluster</taxon>
    </lineage>
</organism>
<feature type="transmembrane region" description="Helical" evidence="16">
    <location>
        <begin position="70"/>
        <end position="97"/>
    </location>
</feature>
<dbReference type="PANTHER" id="PTHR14269">
    <property type="entry name" value="CDP-DIACYLGLYCEROL--GLYCEROL-3-PHOSPHATE 3-PHOSPHATIDYLTRANSFERASE-RELATED"/>
    <property type="match status" value="1"/>
</dbReference>
<evidence type="ECO:0000256" key="8">
    <source>
        <dbReference type="ARBA" id="ARBA00022692"/>
    </source>
</evidence>
<dbReference type="GO" id="GO:0046474">
    <property type="term" value="P:glycerophospholipid biosynthetic process"/>
    <property type="evidence" value="ECO:0007669"/>
    <property type="project" value="TreeGrafter"/>
</dbReference>
<comment type="pathway">
    <text evidence="2">Phospholipid metabolism; phosphatidylglycerol biosynthesis; phosphatidylglycerol from CDP-diacylglycerol: step 1/2.</text>
</comment>
<evidence type="ECO:0000256" key="2">
    <source>
        <dbReference type="ARBA" id="ARBA00005042"/>
    </source>
</evidence>
<dbReference type="PIRSF" id="PIRSF000847">
    <property type="entry name" value="Phos_ph_gly_syn"/>
    <property type="match status" value="1"/>
</dbReference>